<feature type="chain" id="PRO_5036400374" description="Dienelactone hydrolase domain-containing protein" evidence="1">
    <location>
        <begin position="18"/>
        <end position="498"/>
    </location>
</feature>
<dbReference type="Gene3D" id="3.40.50.1820">
    <property type="entry name" value="alpha/beta hydrolase"/>
    <property type="match status" value="2"/>
</dbReference>
<dbReference type="Proteomes" id="UP000583929">
    <property type="component" value="Unassembled WGS sequence"/>
</dbReference>
<feature type="domain" description="Dienelactone hydrolase" evidence="2">
    <location>
        <begin position="290"/>
        <end position="496"/>
    </location>
</feature>
<comment type="caution">
    <text evidence="4">The sequence shown here is derived from an EMBL/GenBank/DDBJ whole genome shotgun (WGS) entry which is preliminary data.</text>
</comment>
<feature type="domain" description="Dienelactone hydrolase" evidence="2">
    <location>
        <begin position="53"/>
        <end position="254"/>
    </location>
</feature>
<name>A0A7J6EMH3_CANSA</name>
<dbReference type="PANTHER" id="PTHR17630:SF97">
    <property type="entry name" value="ENDO-1,31,4-BETA-D-GLUCANASE-LIKE"/>
    <property type="match status" value="1"/>
</dbReference>
<sequence length="498" mass="54717">MGSPILWWILILQMVSTFCWSNGAGHLCCSDPPILDPHSGAGHVEKLGGLPSYVIGSPYSKHAAVLISDVYGYEAPNLRKVADKVAAAGFFVAVPDFLKGDPFVRADTKRPMSVWIKDHSTEEGYEFAKVVIQDLKNKGYSAIGVAGFCWGAKAAIQLAKRHSIKAAAILHQSYVTVDDIKEVKVPLAVLGAEFDHPEIVKQFEKVLRRKPKIKSFVKIYPGVRHGWTIRYNITDTYTIKKADEAHHDLIQCFVTCVLTMSGPQCCSNPPTLNPNSGAGHVEQLGGLPSYVVGSPDSKLAILLISDVYGYEAPNLRKLADKVAAAGFFVAVPDFLKGDPYVPSDANRQIKVWIQDHNTDEGFEYAKVVIQDLKNKGFSAIGAAGFCWGAKVVIQLAKFDYIKAAVLLHPSFVTVDDCKEVKVPLAVLGAETDQLSPPELVKQFEEVLNGKPEIESFVKIFPGVVHGWTVRYSVEDETACKKADEAHQDLIQWFSKHIK</sequence>
<evidence type="ECO:0000313" key="5">
    <source>
        <dbReference type="Proteomes" id="UP000525078"/>
    </source>
</evidence>
<dbReference type="InterPro" id="IPR029058">
    <property type="entry name" value="AB_hydrolase_fold"/>
</dbReference>
<accession>A0A7J6EMH3</accession>
<dbReference type="InterPro" id="IPR002925">
    <property type="entry name" value="Dienelactn_hydro"/>
</dbReference>
<evidence type="ECO:0000313" key="3">
    <source>
        <dbReference type="EMBL" id="KAF4358721.1"/>
    </source>
</evidence>
<reference evidence="5 6" key="1">
    <citation type="journal article" date="2020" name="bioRxiv">
        <title>Sequence and annotation of 42 cannabis genomes reveals extensive copy number variation in cannabinoid synthesis and pathogen resistance genes.</title>
        <authorList>
            <person name="Mckernan K.J."/>
            <person name="Helbert Y."/>
            <person name="Kane L.T."/>
            <person name="Ebling H."/>
            <person name="Zhang L."/>
            <person name="Liu B."/>
            <person name="Eaton Z."/>
            <person name="Mclaughlin S."/>
            <person name="Kingan S."/>
            <person name="Baybayan P."/>
            <person name="Concepcion G."/>
            <person name="Jordan M."/>
            <person name="Riva A."/>
            <person name="Barbazuk W."/>
            <person name="Harkins T."/>
        </authorList>
    </citation>
    <scope>NUCLEOTIDE SEQUENCE [LARGE SCALE GENOMIC DNA]</scope>
    <source>
        <strain evidence="5 6">cv. Jamaican Lion 4</strain>
        <strain evidence="3">Father</strain>
        <strain evidence="4">Mother</strain>
        <tissue evidence="4">Leaf</tissue>
    </source>
</reference>
<evidence type="ECO:0000313" key="6">
    <source>
        <dbReference type="Proteomes" id="UP000583929"/>
    </source>
</evidence>
<dbReference type="GO" id="GO:0016787">
    <property type="term" value="F:hydrolase activity"/>
    <property type="evidence" value="ECO:0007669"/>
    <property type="project" value="InterPro"/>
</dbReference>
<dbReference type="SUPFAM" id="SSF53474">
    <property type="entry name" value="alpha/beta-Hydrolases"/>
    <property type="match status" value="2"/>
</dbReference>
<dbReference type="Pfam" id="PF01738">
    <property type="entry name" value="DLH"/>
    <property type="match status" value="2"/>
</dbReference>
<evidence type="ECO:0000259" key="2">
    <source>
        <dbReference type="Pfam" id="PF01738"/>
    </source>
</evidence>
<dbReference type="EMBL" id="JAATIQ010000376">
    <property type="protein sequence ID" value="KAF4358721.1"/>
    <property type="molecule type" value="Genomic_DNA"/>
</dbReference>
<proteinExistence type="predicted"/>
<dbReference type="PANTHER" id="PTHR17630">
    <property type="entry name" value="DIENELACTONE HYDROLASE"/>
    <property type="match status" value="1"/>
</dbReference>
<organism evidence="4 5">
    <name type="scientific">Cannabis sativa</name>
    <name type="common">Hemp</name>
    <name type="synonym">Marijuana</name>
    <dbReference type="NCBI Taxonomy" id="3483"/>
    <lineage>
        <taxon>Eukaryota</taxon>
        <taxon>Viridiplantae</taxon>
        <taxon>Streptophyta</taxon>
        <taxon>Embryophyta</taxon>
        <taxon>Tracheophyta</taxon>
        <taxon>Spermatophyta</taxon>
        <taxon>Magnoliopsida</taxon>
        <taxon>eudicotyledons</taxon>
        <taxon>Gunneridae</taxon>
        <taxon>Pentapetalae</taxon>
        <taxon>rosids</taxon>
        <taxon>fabids</taxon>
        <taxon>Rosales</taxon>
        <taxon>Cannabaceae</taxon>
        <taxon>Cannabis</taxon>
    </lineage>
</organism>
<evidence type="ECO:0000313" key="4">
    <source>
        <dbReference type="EMBL" id="KAF4358880.1"/>
    </source>
</evidence>
<keyword evidence="6" id="KW-1185">Reference proteome</keyword>
<dbReference type="AlphaFoldDB" id="A0A7J6EMH3"/>
<feature type="signal peptide" evidence="1">
    <location>
        <begin position="1"/>
        <end position="17"/>
    </location>
</feature>
<keyword evidence="1" id="KW-0732">Signal</keyword>
<evidence type="ECO:0000256" key="1">
    <source>
        <dbReference type="SAM" id="SignalP"/>
    </source>
</evidence>
<protein>
    <recommendedName>
        <fullName evidence="2">Dienelactone hydrolase domain-containing protein</fullName>
    </recommendedName>
</protein>
<dbReference type="EMBL" id="JAATIP010000220">
    <property type="protein sequence ID" value="KAF4358880.1"/>
    <property type="molecule type" value="Genomic_DNA"/>
</dbReference>
<dbReference type="Proteomes" id="UP000525078">
    <property type="component" value="Unassembled WGS sequence"/>
</dbReference>
<gene>
    <name evidence="4" type="ORF">F8388_013684</name>
    <name evidence="3" type="ORF">G4B88_015072</name>
</gene>